<keyword evidence="2" id="KW-1185">Reference proteome</keyword>
<proteinExistence type="predicted"/>
<evidence type="ECO:0000313" key="1">
    <source>
        <dbReference type="EMBL" id="MEI6002256.1"/>
    </source>
</evidence>
<name>A0ABU8J346_9BURK</name>
<evidence type="ECO:0000313" key="2">
    <source>
        <dbReference type="Proteomes" id="UP001386437"/>
    </source>
</evidence>
<protein>
    <submittedName>
        <fullName evidence="1">Uncharacterized protein</fullName>
    </submittedName>
</protein>
<dbReference type="EMBL" id="JACFYJ010000103">
    <property type="protein sequence ID" value="MEI6002256.1"/>
    <property type="molecule type" value="Genomic_DNA"/>
</dbReference>
<gene>
    <name evidence="1" type="ORF">H3V53_35575</name>
</gene>
<dbReference type="RefSeq" id="WP_336601896.1">
    <property type="nucleotide sequence ID" value="NZ_JACFYJ010000103.1"/>
</dbReference>
<sequence>MDKIEVTTEVSLEKVPTEICDFFKEHAVVINQAVAMIKSVNPLAGGIVGLAVATIDSFCHIPLPADQGVSVKRT</sequence>
<dbReference type="Proteomes" id="UP001386437">
    <property type="component" value="Unassembled WGS sequence"/>
</dbReference>
<accession>A0ABU8J346</accession>
<comment type="caution">
    <text evidence="1">The sequence shown here is derived from an EMBL/GenBank/DDBJ whole genome shotgun (WGS) entry which is preliminary data.</text>
</comment>
<organism evidence="1 2">
    <name type="scientific">Paraburkholderia bengalensis</name>
    <dbReference type="NCBI Taxonomy" id="2747562"/>
    <lineage>
        <taxon>Bacteria</taxon>
        <taxon>Pseudomonadati</taxon>
        <taxon>Pseudomonadota</taxon>
        <taxon>Betaproteobacteria</taxon>
        <taxon>Burkholderiales</taxon>
        <taxon>Burkholderiaceae</taxon>
        <taxon>Paraburkholderia</taxon>
    </lineage>
</organism>
<reference evidence="1 2" key="1">
    <citation type="journal article" date="2022" name="Arch. Microbiol.">
        <title>Paraburkholderia bengalensis sp. nov. isolated from roots of Oryza sativa, IR64.</title>
        <authorList>
            <person name="Nag P."/>
            <person name="Mondal N."/>
            <person name="Sarkar J."/>
            <person name="Das S."/>
        </authorList>
    </citation>
    <scope>NUCLEOTIDE SEQUENCE [LARGE SCALE GENOMIC DNA]</scope>
    <source>
        <strain evidence="1 2">IR64_4_BI</strain>
    </source>
</reference>